<sequence length="343" mass="38040">MQGLLDIQKKLLPDLLDVMVKRYRILHYIKLMQPIGRRSLSTNLQLSERVLRGEVTFLKEQGLVHFATSGMSVTEEGEQLFSQLEDVMKELLGLRHLEMSLSQQLGVKQVLVVAGDSDEDSWVKREMGRACIGELKARLRPKDVVAVMGGTTLAAVAEMMTPDTQTREVVFVPARGGLGEQVENQANTISAEFASRAKAQYRLLHVPDQLSEEAYTSLVLEPSVQDILKLIKSASTVIHGIGDAQMMAERRDSSGSFIDKLKREEAVAEAFGYYFNRAGQPIHKQRTIGLQLDDLGEHKYVISVAGGRSKAEAIAAYMKYRPSDVLITDEAAARSLLRVPGNE</sequence>
<dbReference type="SUPFAM" id="SSF46785">
    <property type="entry name" value="Winged helix' DNA-binding domain"/>
    <property type="match status" value="1"/>
</dbReference>
<dbReference type="InterPro" id="IPR051054">
    <property type="entry name" value="SorC_transcr_regulators"/>
</dbReference>
<dbReference type="InterPro" id="IPR048715">
    <property type="entry name" value="CggR_N"/>
</dbReference>
<comment type="similarity">
    <text evidence="1">Belongs to the SorC transcriptional regulatory family.</text>
</comment>
<evidence type="ECO:0000259" key="6">
    <source>
        <dbReference type="Pfam" id="PF21715"/>
    </source>
</evidence>
<reference evidence="7" key="1">
    <citation type="submission" date="2022-05" db="EMBL/GenBank/DDBJ databases">
        <title>Comparative Genomics of Spacecraft Associated Microbes.</title>
        <authorList>
            <person name="Tran M.T."/>
            <person name="Wright A."/>
            <person name="Seuylemezian A."/>
            <person name="Eisen J."/>
            <person name="Coil D."/>
        </authorList>
    </citation>
    <scope>NUCLEOTIDE SEQUENCE</scope>
    <source>
        <strain evidence="7">214.1.1</strain>
    </source>
</reference>
<evidence type="ECO:0000313" key="7">
    <source>
        <dbReference type="EMBL" id="MCM3714591.1"/>
    </source>
</evidence>
<dbReference type="SUPFAM" id="SSF100950">
    <property type="entry name" value="NagB/RpiA/CoA transferase-like"/>
    <property type="match status" value="1"/>
</dbReference>
<dbReference type="AlphaFoldDB" id="A0A9X2IP87"/>
<dbReference type="GO" id="GO:0003677">
    <property type="term" value="F:DNA binding"/>
    <property type="evidence" value="ECO:0007669"/>
    <property type="project" value="UniProtKB-KW"/>
</dbReference>
<dbReference type="InterPro" id="IPR037171">
    <property type="entry name" value="NagB/RpiA_transferase-like"/>
</dbReference>
<gene>
    <name evidence="7" type="ORF">M3202_10870</name>
</gene>
<dbReference type="PANTHER" id="PTHR34294:SF5">
    <property type="entry name" value="CENTRAL GLYCOLYTIC GENES REGULATOR"/>
    <property type="match status" value="1"/>
</dbReference>
<evidence type="ECO:0008006" key="9">
    <source>
        <dbReference type="Google" id="ProtNLM"/>
    </source>
</evidence>
<dbReference type="GO" id="GO:0030246">
    <property type="term" value="F:carbohydrate binding"/>
    <property type="evidence" value="ECO:0007669"/>
    <property type="project" value="InterPro"/>
</dbReference>
<comment type="caution">
    <text evidence="7">The sequence shown here is derived from an EMBL/GenBank/DDBJ whole genome shotgun (WGS) entry which is preliminary data.</text>
</comment>
<feature type="domain" description="CggR N-terminal DNA binding" evidence="6">
    <location>
        <begin position="18"/>
        <end position="88"/>
    </location>
</feature>
<evidence type="ECO:0000256" key="3">
    <source>
        <dbReference type="ARBA" id="ARBA00023125"/>
    </source>
</evidence>
<keyword evidence="2" id="KW-0805">Transcription regulation</keyword>
<evidence type="ECO:0000256" key="4">
    <source>
        <dbReference type="ARBA" id="ARBA00023163"/>
    </source>
</evidence>
<evidence type="ECO:0000313" key="8">
    <source>
        <dbReference type="Proteomes" id="UP001139179"/>
    </source>
</evidence>
<evidence type="ECO:0000256" key="1">
    <source>
        <dbReference type="ARBA" id="ARBA00010466"/>
    </source>
</evidence>
<dbReference type="Pfam" id="PF04198">
    <property type="entry name" value="Sugar-bind"/>
    <property type="match status" value="1"/>
</dbReference>
<dbReference type="InterPro" id="IPR007324">
    <property type="entry name" value="Sugar-bd_dom_put"/>
</dbReference>
<dbReference type="Pfam" id="PF21715">
    <property type="entry name" value="CggR_N"/>
    <property type="match status" value="1"/>
</dbReference>
<keyword evidence="8" id="KW-1185">Reference proteome</keyword>
<accession>A0A9X2IP87</accession>
<evidence type="ECO:0000259" key="5">
    <source>
        <dbReference type="Pfam" id="PF04198"/>
    </source>
</evidence>
<name>A0A9X2IP87_9BACI</name>
<feature type="domain" description="Sugar-binding" evidence="5">
    <location>
        <begin position="91"/>
        <end position="338"/>
    </location>
</feature>
<proteinExistence type="inferred from homology"/>
<keyword evidence="4" id="KW-0804">Transcription</keyword>
<dbReference type="Gene3D" id="1.10.10.10">
    <property type="entry name" value="Winged helix-like DNA-binding domain superfamily/Winged helix DNA-binding domain"/>
    <property type="match status" value="1"/>
</dbReference>
<evidence type="ECO:0000256" key="2">
    <source>
        <dbReference type="ARBA" id="ARBA00023015"/>
    </source>
</evidence>
<keyword evidence="3" id="KW-0238">DNA-binding</keyword>
<dbReference type="InterPro" id="IPR036388">
    <property type="entry name" value="WH-like_DNA-bd_sf"/>
</dbReference>
<dbReference type="EMBL" id="JAMBOL010000008">
    <property type="protein sequence ID" value="MCM3714591.1"/>
    <property type="molecule type" value="Genomic_DNA"/>
</dbReference>
<dbReference type="InterPro" id="IPR036390">
    <property type="entry name" value="WH_DNA-bd_sf"/>
</dbReference>
<organism evidence="7 8">
    <name type="scientific">Halalkalibacter oceani</name>
    <dbReference type="NCBI Taxonomy" id="1653776"/>
    <lineage>
        <taxon>Bacteria</taxon>
        <taxon>Bacillati</taxon>
        <taxon>Bacillota</taxon>
        <taxon>Bacilli</taxon>
        <taxon>Bacillales</taxon>
        <taxon>Bacillaceae</taxon>
        <taxon>Halalkalibacter</taxon>
    </lineage>
</organism>
<dbReference type="PANTHER" id="PTHR34294">
    <property type="entry name" value="TRANSCRIPTIONAL REGULATOR-RELATED"/>
    <property type="match status" value="1"/>
</dbReference>
<dbReference type="Gene3D" id="3.40.50.1360">
    <property type="match status" value="1"/>
</dbReference>
<protein>
    <recommendedName>
        <fullName evidence="9">Sugar-binding domain-containing protein</fullName>
    </recommendedName>
</protein>
<dbReference type="RefSeq" id="WP_251223362.1">
    <property type="nucleotide sequence ID" value="NZ_JAMBOL010000008.1"/>
</dbReference>
<dbReference type="Proteomes" id="UP001139179">
    <property type="component" value="Unassembled WGS sequence"/>
</dbReference>